<dbReference type="AlphaFoldDB" id="A0A2R4SVL1"/>
<evidence type="ECO:0000313" key="3">
    <source>
        <dbReference type="EMBL" id="AVZ70917.1"/>
    </source>
</evidence>
<sequence>MNVMLAAELEQMGDHLLGMGTSWGDKGFRLALLIIVIVTLMRKFSFKAGLGALIGLVLCLGIYNSRTELSGFFKNEITSVDSTPQGLGEPGAIRPDRAGGLS</sequence>
<evidence type="ECO:0000313" key="4">
    <source>
        <dbReference type="Proteomes" id="UP000244201"/>
    </source>
</evidence>
<feature type="transmembrane region" description="Helical" evidence="2">
    <location>
        <begin position="20"/>
        <end position="41"/>
    </location>
</feature>
<evidence type="ECO:0000256" key="2">
    <source>
        <dbReference type="SAM" id="Phobius"/>
    </source>
</evidence>
<dbReference type="KEGG" id="slk:SLUN_00160"/>
<proteinExistence type="predicted"/>
<reference evidence="3 4" key="1">
    <citation type="submission" date="2018-01" db="EMBL/GenBank/DDBJ databases">
        <title>Complete genome sequence of Streptomyces lunaelactis MM109T, a Ferroverdin A producer isolated from cave moonmilk deposits.</title>
        <authorList>
            <person name="Naome A."/>
            <person name="Martinet L."/>
            <person name="Maciejewska M."/>
            <person name="Anderssen S."/>
            <person name="Adam D."/>
            <person name="Tenconi E."/>
            <person name="Deflandre B."/>
            <person name="Arguelles-Arias A."/>
            <person name="Calusinska M."/>
            <person name="Copieters W."/>
            <person name="Karim L."/>
            <person name="Hanikenne M."/>
            <person name="Baurain D."/>
            <person name="van Wezel G."/>
            <person name="Smargiasso N."/>
            <person name="de Pauw E."/>
            <person name="Delfosse P."/>
            <person name="Rigali S."/>
        </authorList>
    </citation>
    <scope>NUCLEOTIDE SEQUENCE [LARGE SCALE GENOMIC DNA]</scope>
    <source>
        <strain evidence="3 4">MM109</strain>
    </source>
</reference>
<dbReference type="RefSeq" id="WP_108146612.1">
    <property type="nucleotide sequence ID" value="NZ_CP026304.1"/>
</dbReference>
<organism evidence="3 4">
    <name type="scientific">Streptomyces lunaelactis</name>
    <dbReference type="NCBI Taxonomy" id="1535768"/>
    <lineage>
        <taxon>Bacteria</taxon>
        <taxon>Bacillati</taxon>
        <taxon>Actinomycetota</taxon>
        <taxon>Actinomycetes</taxon>
        <taxon>Kitasatosporales</taxon>
        <taxon>Streptomycetaceae</taxon>
        <taxon>Streptomyces</taxon>
    </lineage>
</organism>
<evidence type="ECO:0000256" key="1">
    <source>
        <dbReference type="SAM" id="MobiDB-lite"/>
    </source>
</evidence>
<feature type="region of interest" description="Disordered" evidence="1">
    <location>
        <begin position="80"/>
        <end position="102"/>
    </location>
</feature>
<name>A0A2R4SVL1_9ACTN</name>
<keyword evidence="4" id="KW-1185">Reference proteome</keyword>
<protein>
    <submittedName>
        <fullName evidence="3">Uncharacterized protein</fullName>
    </submittedName>
</protein>
<keyword evidence="2" id="KW-1133">Transmembrane helix</keyword>
<feature type="transmembrane region" description="Helical" evidence="2">
    <location>
        <begin position="48"/>
        <end position="65"/>
    </location>
</feature>
<gene>
    <name evidence="3" type="ORF">SLUN_00160</name>
</gene>
<dbReference type="OrthoDB" id="4334934at2"/>
<keyword evidence="2" id="KW-0812">Transmembrane</keyword>
<dbReference type="Proteomes" id="UP000244201">
    <property type="component" value="Chromosome"/>
</dbReference>
<keyword evidence="2" id="KW-0472">Membrane</keyword>
<accession>A0A2R4SVL1</accession>
<dbReference type="GeneID" id="55653714"/>
<dbReference type="EMBL" id="CP026304">
    <property type="protein sequence ID" value="AVZ70917.1"/>
    <property type="molecule type" value="Genomic_DNA"/>
</dbReference>